<comment type="caution">
    <text evidence="1">The sequence shown here is derived from an EMBL/GenBank/DDBJ whole genome shotgun (WGS) entry which is preliminary data.</text>
</comment>
<protein>
    <submittedName>
        <fullName evidence="1">Uncharacterized protein</fullName>
    </submittedName>
</protein>
<dbReference type="EMBL" id="CM042881">
    <property type="protein sequence ID" value="KAI4386964.1"/>
    <property type="molecule type" value="Genomic_DNA"/>
</dbReference>
<organism evidence="1 2">
    <name type="scientific">Melastoma candidum</name>
    <dbReference type="NCBI Taxonomy" id="119954"/>
    <lineage>
        <taxon>Eukaryota</taxon>
        <taxon>Viridiplantae</taxon>
        <taxon>Streptophyta</taxon>
        <taxon>Embryophyta</taxon>
        <taxon>Tracheophyta</taxon>
        <taxon>Spermatophyta</taxon>
        <taxon>Magnoliopsida</taxon>
        <taxon>eudicotyledons</taxon>
        <taxon>Gunneridae</taxon>
        <taxon>Pentapetalae</taxon>
        <taxon>rosids</taxon>
        <taxon>malvids</taxon>
        <taxon>Myrtales</taxon>
        <taxon>Melastomataceae</taxon>
        <taxon>Melastomatoideae</taxon>
        <taxon>Melastomateae</taxon>
        <taxon>Melastoma</taxon>
    </lineage>
</organism>
<keyword evidence="2" id="KW-1185">Reference proteome</keyword>
<evidence type="ECO:0000313" key="2">
    <source>
        <dbReference type="Proteomes" id="UP001057402"/>
    </source>
</evidence>
<name>A0ACB9S7E0_9MYRT</name>
<evidence type="ECO:0000313" key="1">
    <source>
        <dbReference type="EMBL" id="KAI4386964.1"/>
    </source>
</evidence>
<gene>
    <name evidence="1" type="ORF">MLD38_004836</name>
</gene>
<proteinExistence type="predicted"/>
<sequence>MTTYGAIPASSSPLQSPSLDYISRARDRIKSDIAQCRPWRQVLDHRALSVPPGYYDALSRLRANLSYFRTNYAIVILLVVFLSLLWHPISLIVLVVTMAAWLYLYFLRDEPLAAFGRAVDDRVVLGVLSVLTLVFLFLTDATVNILVALLVAAAVVAVHGAFRRTDDVDEEEGGGQTRGLMTTVGSSPS</sequence>
<accession>A0ACB9S7E0</accession>
<reference evidence="2" key="1">
    <citation type="journal article" date="2023" name="Front. Plant Sci.">
        <title>Chromosomal-level genome assembly of Melastoma candidum provides insights into trichome evolution.</title>
        <authorList>
            <person name="Zhong Y."/>
            <person name="Wu W."/>
            <person name="Sun C."/>
            <person name="Zou P."/>
            <person name="Liu Y."/>
            <person name="Dai S."/>
            <person name="Zhou R."/>
        </authorList>
    </citation>
    <scope>NUCLEOTIDE SEQUENCE [LARGE SCALE GENOMIC DNA]</scope>
</reference>
<dbReference type="Proteomes" id="UP001057402">
    <property type="component" value="Chromosome 2"/>
</dbReference>